<organism evidence="1 2">
    <name type="scientific">Nostoc sphaeroides CCNUC1</name>
    <dbReference type="NCBI Taxonomy" id="2653204"/>
    <lineage>
        <taxon>Bacteria</taxon>
        <taxon>Bacillati</taxon>
        <taxon>Cyanobacteriota</taxon>
        <taxon>Cyanophyceae</taxon>
        <taxon>Nostocales</taxon>
        <taxon>Nostocaceae</taxon>
        <taxon>Nostoc</taxon>
    </lineage>
</organism>
<reference evidence="1 2" key="1">
    <citation type="submission" date="2019-10" db="EMBL/GenBank/DDBJ databases">
        <title>Genomic and transcriptomic insights into the perfect genentic adaptation of a filamentous nitrogen-fixing cyanobacterium to rice fields.</title>
        <authorList>
            <person name="Chen Z."/>
        </authorList>
    </citation>
    <scope>NUCLEOTIDE SEQUENCE [LARGE SCALE GENOMIC DNA]</scope>
    <source>
        <strain evidence="1">CCNUC1</strain>
    </source>
</reference>
<dbReference type="KEGG" id="nsh:GXM_03397"/>
<dbReference type="EMBL" id="CP045226">
    <property type="protein sequence ID" value="QFS45918.1"/>
    <property type="molecule type" value="Genomic_DNA"/>
</dbReference>
<dbReference type="Proteomes" id="UP000326678">
    <property type="component" value="Chromosome Gxm1"/>
</dbReference>
<sequence>MKQNNRSDFTYRQLENNLIHISESIIQGLKSNKCELKTSTDYEENDASMRVSEIDVSLEKFFIELGVYFSWPNDMYIIRVWDKSITPSEKDKKIWKSKEPCPGHLVWQDEDEDLSSEQGFSNFDSDLHKLVYEYVKKIQDFYLSAGGVSPEIRNLL</sequence>
<keyword evidence="2" id="KW-1185">Reference proteome</keyword>
<dbReference type="RefSeq" id="WP_118168536.1">
    <property type="nucleotide sequence ID" value="NZ_CP045226.1"/>
</dbReference>
<name>A0A5P8VZQ4_9NOSO</name>
<accession>A0A5P8VZQ4</accession>
<gene>
    <name evidence="1" type="ORF">GXM_03397</name>
</gene>
<protein>
    <submittedName>
        <fullName evidence="1">Uncharacterized protein</fullName>
    </submittedName>
</protein>
<evidence type="ECO:0000313" key="1">
    <source>
        <dbReference type="EMBL" id="QFS45918.1"/>
    </source>
</evidence>
<proteinExistence type="predicted"/>
<evidence type="ECO:0000313" key="2">
    <source>
        <dbReference type="Proteomes" id="UP000326678"/>
    </source>
</evidence>
<dbReference type="AlphaFoldDB" id="A0A5P8VZQ4"/>